<accession>A0A2P5C604</accession>
<dbReference type="AlphaFoldDB" id="A0A2P5C604"/>
<dbReference type="OrthoDB" id="10312547at2759"/>
<feature type="compositionally biased region" description="Basic and acidic residues" evidence="1">
    <location>
        <begin position="1"/>
        <end position="12"/>
    </location>
</feature>
<feature type="region of interest" description="Disordered" evidence="1">
    <location>
        <begin position="1"/>
        <end position="25"/>
    </location>
</feature>
<organism evidence="2 3">
    <name type="scientific">Parasponia andersonii</name>
    <name type="common">Sponia andersonii</name>
    <dbReference type="NCBI Taxonomy" id="3476"/>
    <lineage>
        <taxon>Eukaryota</taxon>
        <taxon>Viridiplantae</taxon>
        <taxon>Streptophyta</taxon>
        <taxon>Embryophyta</taxon>
        <taxon>Tracheophyta</taxon>
        <taxon>Spermatophyta</taxon>
        <taxon>Magnoliopsida</taxon>
        <taxon>eudicotyledons</taxon>
        <taxon>Gunneridae</taxon>
        <taxon>Pentapetalae</taxon>
        <taxon>rosids</taxon>
        <taxon>fabids</taxon>
        <taxon>Rosales</taxon>
        <taxon>Cannabaceae</taxon>
        <taxon>Parasponia</taxon>
    </lineage>
</organism>
<evidence type="ECO:0000256" key="1">
    <source>
        <dbReference type="SAM" id="MobiDB-lite"/>
    </source>
</evidence>
<sequence>ARFNEIRKEKVTPEAASSDGPKMKNRNMKLLSNIYSKPTKDPIRYDESNTRTVTRTKFTRNQHLSQNRLRLLIQGINDIHKQVTGSRVVLLKAVRDGPEKKTRVFREPGFDIGVPDKTIVDVICVEKGDVEACQGKKLGELEHGVDMSLSCQGKDENSSWMSYLWSSVFHLECFLREKIQ</sequence>
<evidence type="ECO:0000313" key="2">
    <source>
        <dbReference type="EMBL" id="PON56502.1"/>
    </source>
</evidence>
<proteinExistence type="predicted"/>
<reference evidence="3" key="1">
    <citation type="submission" date="2016-06" db="EMBL/GenBank/DDBJ databases">
        <title>Parallel loss of symbiosis genes in relatives of nitrogen-fixing non-legume Parasponia.</title>
        <authorList>
            <person name="Van Velzen R."/>
            <person name="Holmer R."/>
            <person name="Bu F."/>
            <person name="Rutten L."/>
            <person name="Van Zeijl A."/>
            <person name="Liu W."/>
            <person name="Santuari L."/>
            <person name="Cao Q."/>
            <person name="Sharma T."/>
            <person name="Shen D."/>
            <person name="Roswanjaya Y."/>
            <person name="Wardhani T."/>
            <person name="Kalhor M.S."/>
            <person name="Jansen J."/>
            <person name="Van den Hoogen J."/>
            <person name="Gungor B."/>
            <person name="Hartog M."/>
            <person name="Hontelez J."/>
            <person name="Verver J."/>
            <person name="Yang W.-C."/>
            <person name="Schijlen E."/>
            <person name="Repin R."/>
            <person name="Schilthuizen M."/>
            <person name="Schranz E."/>
            <person name="Heidstra R."/>
            <person name="Miyata K."/>
            <person name="Fedorova E."/>
            <person name="Kohlen W."/>
            <person name="Bisseling T."/>
            <person name="Smit S."/>
            <person name="Geurts R."/>
        </authorList>
    </citation>
    <scope>NUCLEOTIDE SEQUENCE [LARGE SCALE GENOMIC DNA]</scope>
    <source>
        <strain evidence="3">cv. WU1-14</strain>
    </source>
</reference>
<evidence type="ECO:0000313" key="3">
    <source>
        <dbReference type="Proteomes" id="UP000237105"/>
    </source>
</evidence>
<protein>
    <submittedName>
        <fullName evidence="2">Uncharacterized protein</fullName>
    </submittedName>
</protein>
<dbReference type="EMBL" id="JXTB01000170">
    <property type="protein sequence ID" value="PON56502.1"/>
    <property type="molecule type" value="Genomic_DNA"/>
</dbReference>
<dbReference type="Proteomes" id="UP000237105">
    <property type="component" value="Unassembled WGS sequence"/>
</dbReference>
<keyword evidence="3" id="KW-1185">Reference proteome</keyword>
<name>A0A2P5C604_PARAD</name>
<feature type="non-terminal residue" evidence="2">
    <location>
        <position position="1"/>
    </location>
</feature>
<gene>
    <name evidence="2" type="ORF">PanWU01x14_180700</name>
</gene>
<comment type="caution">
    <text evidence="2">The sequence shown here is derived from an EMBL/GenBank/DDBJ whole genome shotgun (WGS) entry which is preliminary data.</text>
</comment>